<dbReference type="EMBL" id="KN847332">
    <property type="protein sequence ID" value="KIW48858.1"/>
    <property type="molecule type" value="Genomic_DNA"/>
</dbReference>
<name>A0A0D2E0B7_9EURO</name>
<accession>A0A0D2E0B7</accession>
<feature type="compositionally biased region" description="Polar residues" evidence="1">
    <location>
        <begin position="197"/>
        <end position="216"/>
    </location>
</feature>
<feature type="region of interest" description="Disordered" evidence="1">
    <location>
        <begin position="1"/>
        <end position="330"/>
    </location>
</feature>
<proteinExistence type="predicted"/>
<evidence type="ECO:0000313" key="3">
    <source>
        <dbReference type="Proteomes" id="UP000053342"/>
    </source>
</evidence>
<feature type="compositionally biased region" description="Polar residues" evidence="1">
    <location>
        <begin position="137"/>
        <end position="177"/>
    </location>
</feature>
<dbReference type="OrthoDB" id="5329403at2759"/>
<dbReference type="Proteomes" id="UP000053342">
    <property type="component" value="Unassembled WGS sequence"/>
</dbReference>
<evidence type="ECO:0000313" key="2">
    <source>
        <dbReference type="EMBL" id="KIW48858.1"/>
    </source>
</evidence>
<dbReference type="HOGENOM" id="CLU_030107_0_0_1"/>
<reference evidence="2 3" key="1">
    <citation type="submission" date="2015-01" db="EMBL/GenBank/DDBJ databases">
        <title>The Genome Sequence of Exophiala oligosperma CBS72588.</title>
        <authorList>
            <consortium name="The Broad Institute Genomics Platform"/>
            <person name="Cuomo C."/>
            <person name="de Hoog S."/>
            <person name="Gorbushina A."/>
            <person name="Stielow B."/>
            <person name="Teixiera M."/>
            <person name="Abouelleil A."/>
            <person name="Chapman S.B."/>
            <person name="Priest M."/>
            <person name="Young S.K."/>
            <person name="Wortman J."/>
            <person name="Nusbaum C."/>
            <person name="Birren B."/>
        </authorList>
    </citation>
    <scope>NUCLEOTIDE SEQUENCE [LARGE SCALE GENOMIC DNA]</scope>
    <source>
        <strain evidence="2 3">CBS 72588</strain>
    </source>
</reference>
<organism evidence="2 3">
    <name type="scientific">Exophiala oligosperma</name>
    <dbReference type="NCBI Taxonomy" id="215243"/>
    <lineage>
        <taxon>Eukaryota</taxon>
        <taxon>Fungi</taxon>
        <taxon>Dikarya</taxon>
        <taxon>Ascomycota</taxon>
        <taxon>Pezizomycotina</taxon>
        <taxon>Eurotiomycetes</taxon>
        <taxon>Chaetothyriomycetidae</taxon>
        <taxon>Chaetothyriales</taxon>
        <taxon>Herpotrichiellaceae</taxon>
        <taxon>Exophiala</taxon>
    </lineage>
</organism>
<dbReference type="RefSeq" id="XP_016269074.1">
    <property type="nucleotide sequence ID" value="XM_016402021.1"/>
</dbReference>
<sequence length="679" mass="73334">MAPNPKGGRPPKPQLHGRMVQPALPLIPRPIKGKQQQKKSKQATSEQVVETTSEKQKAVEAALKTSDAAVNGDKQEHGEVLKPSDAAVNGASNHERGDTVEAPAKAPDATTTGEGETEHVDFYCAPTQGPTVETPRKSSTPSVAQVTPDSTNLEDNNSVAGEDSFLSQVAADSQATNEAALGRSSEQETNAKEEQETVSLTNGHLSNASEPISSASGEDYDEHVSAMESFAQADEMRAFGGAVNGTLSSPPPQENGHMTPEEAAQSHEGSGGGQSTTAQVYGSAAVKSPQQDMNGGGGSVHDPMAMSGTSRSVSESIQQQQQEPRDSTGLAPLQDYLLQISHTKEGVDWAIQVNPPGVQPYVLYAHSFLMLRSDRLRRLMQREPSSSTYGGNVIHLYPASNAVPHAFDAALRFLYSDTVLSHLIQPHPGPDFHAARLQNLDYILSYWVAGIELGIDQVSVCAERLLFNYVDWDILEVTYKHAIDLANSPVVSSGKNTTGSDYVVASNAIIRPILHFLAARMDVTKFKVDTAGAPIHFATRFPMLDGNRVKHKPALASMVFGSMPSSADMSPTSPQSELMPASTATFRDTVATNILLNIDFEHLFYFNSILQRNNIAGAPQLMASIIAEREVRRQKIQSSQTVANKDRMANSTAWEVVGWKEEWDGETNLPKRERVGFLS</sequence>
<feature type="compositionally biased region" description="Basic and acidic residues" evidence="1">
    <location>
        <begin position="73"/>
        <end position="82"/>
    </location>
</feature>
<feature type="compositionally biased region" description="Basic and acidic residues" evidence="1">
    <location>
        <begin position="185"/>
        <end position="195"/>
    </location>
</feature>
<evidence type="ECO:0000256" key="1">
    <source>
        <dbReference type="SAM" id="MobiDB-lite"/>
    </source>
</evidence>
<evidence type="ECO:0008006" key="4">
    <source>
        <dbReference type="Google" id="ProtNLM"/>
    </source>
</evidence>
<dbReference type="VEuPathDB" id="FungiDB:PV06_01419"/>
<protein>
    <recommendedName>
        <fullName evidence="4">BTB domain-containing protein</fullName>
    </recommendedName>
</protein>
<dbReference type="GeneID" id="27353493"/>
<keyword evidence="3" id="KW-1185">Reference proteome</keyword>
<gene>
    <name evidence="2" type="ORF">PV06_01419</name>
</gene>
<dbReference type="AlphaFoldDB" id="A0A0D2E0B7"/>
<feature type="compositionally biased region" description="Basic residues" evidence="1">
    <location>
        <begin position="31"/>
        <end position="41"/>
    </location>
</feature>
<feature type="compositionally biased region" description="Polar residues" evidence="1">
    <location>
        <begin position="307"/>
        <end position="317"/>
    </location>
</feature>